<keyword evidence="3" id="KW-1185">Reference proteome</keyword>
<dbReference type="Proteomes" id="UP000832011">
    <property type="component" value="Chromosome"/>
</dbReference>
<gene>
    <name evidence="2" type="ORF">LVJ82_01835</name>
</gene>
<dbReference type="PANTHER" id="PTHR36932:SF1">
    <property type="entry name" value="CAPSULAR POLYSACCHARIDE BIOSYNTHESIS PROTEIN"/>
    <property type="match status" value="1"/>
</dbReference>
<name>A0ABY4E1T4_9NEIS</name>
<dbReference type="Gene3D" id="3.40.50.12780">
    <property type="entry name" value="N-terminal domain of ligase-like"/>
    <property type="match status" value="1"/>
</dbReference>
<dbReference type="InterPro" id="IPR053158">
    <property type="entry name" value="CapK_Type1_Caps_Biosynth"/>
</dbReference>
<dbReference type="Pfam" id="PF04443">
    <property type="entry name" value="LuxE"/>
    <property type="match status" value="1"/>
</dbReference>
<protein>
    <submittedName>
        <fullName evidence="2">Acyl-protein synthase</fullName>
    </submittedName>
</protein>
<evidence type="ECO:0000259" key="1">
    <source>
        <dbReference type="Pfam" id="PF04443"/>
    </source>
</evidence>
<dbReference type="EMBL" id="CP091511">
    <property type="protein sequence ID" value="UOO89756.1"/>
    <property type="molecule type" value="Genomic_DNA"/>
</dbReference>
<dbReference type="PANTHER" id="PTHR36932">
    <property type="entry name" value="CAPSULAR POLYSACCHARIDE BIOSYNTHESIS PROTEIN"/>
    <property type="match status" value="1"/>
</dbReference>
<sequence length="379" mass="42124">MLDSKQMIPPSVAEFCAINTPYQALEDRVFIEAMRDLTRWHQQHCAWYAAYLQMHQIDVEAIQSLSDLENLPCVHANFLKAHEIKSIADEEVVLHLTSSGTTGQKSQVFFDEFTISHARRMAHDALSARGFFSLEPANYVVNAFEPYSGFKVGTSNTNQYLMGFAPVAQQFWTLRLLAEGKHEYDAFGTLQALQDYAACKEPTRIIGFPAFLHFALERMAQLEMSPLKLPANSWVVFGGGWKGHADRAISKEQLLANIEYWLGISASHVIETFGSVEHSIPYVGCSEQHLHVPVWSKVVIRDVQNMRPISMGNTGFLSFLSPYITSAPVHSVVMGDLARLHPENSCGCGNPTAWFEILGRAGTSSNKSCAAAAAEVLPR</sequence>
<organism evidence="2 3">
    <name type="scientific">Vitreoscilla massiliensis</name>
    <dbReference type="NCBI Taxonomy" id="1689272"/>
    <lineage>
        <taxon>Bacteria</taxon>
        <taxon>Pseudomonadati</taxon>
        <taxon>Pseudomonadota</taxon>
        <taxon>Betaproteobacteria</taxon>
        <taxon>Neisseriales</taxon>
        <taxon>Neisseriaceae</taxon>
        <taxon>Vitreoscilla</taxon>
    </lineage>
</organism>
<accession>A0ABY4E1T4</accession>
<evidence type="ECO:0000313" key="2">
    <source>
        <dbReference type="EMBL" id="UOO89756.1"/>
    </source>
</evidence>
<feature type="domain" description="Acyl-protein synthetase LuxE" evidence="1">
    <location>
        <begin position="29"/>
        <end position="375"/>
    </location>
</feature>
<dbReference type="RefSeq" id="WP_058355560.1">
    <property type="nucleotide sequence ID" value="NZ_CABKVG010000007.1"/>
</dbReference>
<dbReference type="InterPro" id="IPR007534">
    <property type="entry name" value="LuxE"/>
</dbReference>
<proteinExistence type="predicted"/>
<reference evidence="2 3" key="1">
    <citation type="journal article" date="2022" name="Res Sq">
        <title>Evolution of multicellular longitudinally dividing oral cavity symbionts (Neisseriaceae).</title>
        <authorList>
            <person name="Nyongesa S."/>
            <person name="Weber P."/>
            <person name="Bernet E."/>
            <person name="Pullido F."/>
            <person name="Nieckarz M."/>
            <person name="Delaby M."/>
            <person name="Nieves C."/>
            <person name="Viehboeck T."/>
            <person name="Krause N."/>
            <person name="Rivera-Millot A."/>
            <person name="Nakamura A."/>
            <person name="Vischer N."/>
            <person name="VanNieuwenhze M."/>
            <person name="Brun Y."/>
            <person name="Cava F."/>
            <person name="Bulgheresi S."/>
            <person name="Veyrier F."/>
        </authorList>
    </citation>
    <scope>NUCLEOTIDE SEQUENCE [LARGE SCALE GENOMIC DNA]</scope>
    <source>
        <strain evidence="2 3">SN4</strain>
    </source>
</reference>
<evidence type="ECO:0000313" key="3">
    <source>
        <dbReference type="Proteomes" id="UP000832011"/>
    </source>
</evidence>
<dbReference type="InterPro" id="IPR042099">
    <property type="entry name" value="ANL_N_sf"/>
</dbReference>
<dbReference type="SUPFAM" id="SSF56801">
    <property type="entry name" value="Acetyl-CoA synthetase-like"/>
    <property type="match status" value="1"/>
</dbReference>